<evidence type="ECO:0000256" key="6">
    <source>
        <dbReference type="ARBA" id="ARBA00023136"/>
    </source>
</evidence>
<sequence length="335" mass="36782">MKRINSSVIVLSLFAGIMYTHAQEKKQLGLDEAVQLGIQNSKSLKIDAAKIEEATADLLEAKNRQLPELKVSASYLYLPLKPNVDIKLPGVSGAGGPEVHQVAFGSANLSVPIYNGGRIKYGIESAKYLVEASKLSTESDKVAIAYNVAQAYNNLFKANQSIKVLEENLTASQKRDETFLKLENNGVIARNDRLKANLQTSNIELQLLEAKNNYNIANINMDLLLGLPETTEIEVDQNYVDESDDVKPVSFYLNEARENRKDLQALDQQRKAAELGTKSAKAENLPSIAFTGGYVAADIPKFLTIYNAVNVGVGVSYNLSNLWKENSSLKQSKAI</sequence>
<dbReference type="SUPFAM" id="SSF56954">
    <property type="entry name" value="Outer membrane efflux proteins (OEP)"/>
    <property type="match status" value="1"/>
</dbReference>
<evidence type="ECO:0000313" key="9">
    <source>
        <dbReference type="EMBL" id="MCC9034163.1"/>
    </source>
</evidence>
<proteinExistence type="inferred from homology"/>
<dbReference type="GO" id="GO:0015288">
    <property type="term" value="F:porin activity"/>
    <property type="evidence" value="ECO:0007669"/>
    <property type="project" value="TreeGrafter"/>
</dbReference>
<keyword evidence="6" id="KW-0472">Membrane</keyword>
<comment type="similarity">
    <text evidence="2">Belongs to the outer membrane factor (OMF) (TC 1.B.17) family.</text>
</comment>
<keyword evidence="3" id="KW-0813">Transport</keyword>
<keyword evidence="4" id="KW-1134">Transmembrane beta strand</keyword>
<comment type="subcellular location">
    <subcellularLocation>
        <location evidence="1">Cell outer membrane</location>
    </subcellularLocation>
</comment>
<dbReference type="GO" id="GO:1990281">
    <property type="term" value="C:efflux pump complex"/>
    <property type="evidence" value="ECO:0007669"/>
    <property type="project" value="TreeGrafter"/>
</dbReference>
<dbReference type="EMBL" id="JAJJML010000001">
    <property type="protein sequence ID" value="MCC9034163.1"/>
    <property type="molecule type" value="Genomic_DNA"/>
</dbReference>
<evidence type="ECO:0000256" key="4">
    <source>
        <dbReference type="ARBA" id="ARBA00022452"/>
    </source>
</evidence>
<dbReference type="InterPro" id="IPR003423">
    <property type="entry name" value="OMP_efflux"/>
</dbReference>
<gene>
    <name evidence="9" type="ORF">LNP80_07810</name>
</gene>
<reference evidence="9" key="1">
    <citation type="submission" date="2021-11" db="EMBL/GenBank/DDBJ databases">
        <title>Description of novel Chryseobacterium species.</title>
        <authorList>
            <person name="Saticioglu I.B."/>
            <person name="Ay H."/>
            <person name="Altun S."/>
            <person name="Duman M."/>
        </authorList>
    </citation>
    <scope>NUCLEOTIDE SEQUENCE</scope>
    <source>
        <strain evidence="9">C-39</strain>
    </source>
</reference>
<dbReference type="AlphaFoldDB" id="A0A9Q3YRG7"/>
<feature type="coiled-coil region" evidence="8">
    <location>
        <begin position="148"/>
        <end position="211"/>
    </location>
</feature>
<evidence type="ECO:0000256" key="8">
    <source>
        <dbReference type="SAM" id="Coils"/>
    </source>
</evidence>
<dbReference type="Gene3D" id="1.20.1600.10">
    <property type="entry name" value="Outer membrane efflux proteins (OEP)"/>
    <property type="match status" value="1"/>
</dbReference>
<keyword evidence="7" id="KW-0998">Cell outer membrane</keyword>
<dbReference type="Proteomes" id="UP001107960">
    <property type="component" value="Unassembled WGS sequence"/>
</dbReference>
<keyword evidence="5" id="KW-0812">Transmembrane</keyword>
<keyword evidence="8" id="KW-0175">Coiled coil</keyword>
<evidence type="ECO:0000256" key="1">
    <source>
        <dbReference type="ARBA" id="ARBA00004442"/>
    </source>
</evidence>
<comment type="caution">
    <text evidence="9">The sequence shown here is derived from an EMBL/GenBank/DDBJ whole genome shotgun (WGS) entry which is preliminary data.</text>
</comment>
<name>A0A9Q3YRG7_9FLAO</name>
<dbReference type="PANTHER" id="PTHR30026">
    <property type="entry name" value="OUTER MEMBRANE PROTEIN TOLC"/>
    <property type="match status" value="1"/>
</dbReference>
<evidence type="ECO:0000256" key="5">
    <source>
        <dbReference type="ARBA" id="ARBA00022692"/>
    </source>
</evidence>
<dbReference type="RefSeq" id="WP_229986407.1">
    <property type="nucleotide sequence ID" value="NZ_JACXXP010000034.1"/>
</dbReference>
<accession>A0A9Q3YRG7</accession>
<dbReference type="GO" id="GO:0009279">
    <property type="term" value="C:cell outer membrane"/>
    <property type="evidence" value="ECO:0007669"/>
    <property type="project" value="UniProtKB-SubCell"/>
</dbReference>
<evidence type="ECO:0000256" key="7">
    <source>
        <dbReference type="ARBA" id="ARBA00023237"/>
    </source>
</evidence>
<dbReference type="PANTHER" id="PTHR30026:SF20">
    <property type="entry name" value="OUTER MEMBRANE PROTEIN TOLC"/>
    <property type="match status" value="1"/>
</dbReference>
<dbReference type="Pfam" id="PF02321">
    <property type="entry name" value="OEP"/>
    <property type="match status" value="1"/>
</dbReference>
<evidence type="ECO:0000256" key="2">
    <source>
        <dbReference type="ARBA" id="ARBA00007613"/>
    </source>
</evidence>
<dbReference type="GO" id="GO:0015562">
    <property type="term" value="F:efflux transmembrane transporter activity"/>
    <property type="evidence" value="ECO:0007669"/>
    <property type="project" value="InterPro"/>
</dbReference>
<organism evidence="9 10">
    <name type="scientific">Chryseobacterium muglaense</name>
    <dbReference type="NCBI Taxonomy" id="2893752"/>
    <lineage>
        <taxon>Bacteria</taxon>
        <taxon>Pseudomonadati</taxon>
        <taxon>Bacteroidota</taxon>
        <taxon>Flavobacteriia</taxon>
        <taxon>Flavobacteriales</taxon>
        <taxon>Weeksellaceae</taxon>
        <taxon>Chryseobacterium group</taxon>
        <taxon>Chryseobacterium</taxon>
    </lineage>
</organism>
<dbReference type="InterPro" id="IPR051906">
    <property type="entry name" value="TolC-like"/>
</dbReference>
<protein>
    <submittedName>
        <fullName evidence="9">TolC family protein</fullName>
    </submittedName>
</protein>
<evidence type="ECO:0000313" key="10">
    <source>
        <dbReference type="Proteomes" id="UP001107960"/>
    </source>
</evidence>
<evidence type="ECO:0000256" key="3">
    <source>
        <dbReference type="ARBA" id="ARBA00022448"/>
    </source>
</evidence>